<dbReference type="AlphaFoldDB" id="A0AAV4N397"/>
<dbReference type="Pfam" id="PF18382">
    <property type="entry name" value="Formin_GBD_N"/>
    <property type="match status" value="1"/>
</dbReference>
<protein>
    <submittedName>
        <fullName evidence="2">Formin_GBD_N domain-containing protein</fullName>
    </submittedName>
</protein>
<accession>A0AAV4N397</accession>
<dbReference type="GO" id="GO:0005737">
    <property type="term" value="C:cytoplasm"/>
    <property type="evidence" value="ECO:0007669"/>
    <property type="project" value="TreeGrafter"/>
</dbReference>
<dbReference type="InterPro" id="IPR041387">
    <property type="entry name" value="FHOD1_GBD_N"/>
</dbReference>
<keyword evidence="3" id="KW-1185">Reference proteome</keyword>
<dbReference type="GO" id="GO:0030866">
    <property type="term" value="P:cortical actin cytoskeleton organization"/>
    <property type="evidence" value="ECO:0007669"/>
    <property type="project" value="TreeGrafter"/>
</dbReference>
<sequence length="135" mass="15059">MQRSIRNRILEIILARFVGIPLGDVAVWRQPCRPAIESGCLAGAGCQRNMASLTCRVQYLNDIDPFSASTNFPEPARPPHYTFNVNIPLVNQIAGVHRILKAPHKVMHIFTCSKLPPSTGLFMLFCTVKFVLPND</sequence>
<name>A0AAV4N397_CAEEX</name>
<reference evidence="2 3" key="1">
    <citation type="submission" date="2021-06" db="EMBL/GenBank/DDBJ databases">
        <title>Caerostris extrusa draft genome.</title>
        <authorList>
            <person name="Kono N."/>
            <person name="Arakawa K."/>
        </authorList>
    </citation>
    <scope>NUCLEOTIDE SEQUENCE [LARGE SCALE GENOMIC DNA]</scope>
</reference>
<gene>
    <name evidence="2" type="primary">X975_10034</name>
    <name evidence="2" type="ORF">CEXT_776241</name>
</gene>
<evidence type="ECO:0000259" key="1">
    <source>
        <dbReference type="Pfam" id="PF18382"/>
    </source>
</evidence>
<dbReference type="Proteomes" id="UP001054945">
    <property type="component" value="Unassembled WGS sequence"/>
</dbReference>
<dbReference type="GO" id="GO:0051015">
    <property type="term" value="F:actin filament binding"/>
    <property type="evidence" value="ECO:0007669"/>
    <property type="project" value="TreeGrafter"/>
</dbReference>
<comment type="caution">
    <text evidence="2">The sequence shown here is derived from an EMBL/GenBank/DDBJ whole genome shotgun (WGS) entry which is preliminary data.</text>
</comment>
<evidence type="ECO:0000313" key="2">
    <source>
        <dbReference type="EMBL" id="GIX77879.1"/>
    </source>
</evidence>
<proteinExistence type="predicted"/>
<dbReference type="PANTHER" id="PTHR45920">
    <property type="entry name" value="FORMIN HOMOLOGY 2 DOMAIN CONTAINING, ISOFORM I"/>
    <property type="match status" value="1"/>
</dbReference>
<organism evidence="2 3">
    <name type="scientific">Caerostris extrusa</name>
    <name type="common">Bark spider</name>
    <name type="synonym">Caerostris bankana</name>
    <dbReference type="NCBI Taxonomy" id="172846"/>
    <lineage>
        <taxon>Eukaryota</taxon>
        <taxon>Metazoa</taxon>
        <taxon>Ecdysozoa</taxon>
        <taxon>Arthropoda</taxon>
        <taxon>Chelicerata</taxon>
        <taxon>Arachnida</taxon>
        <taxon>Araneae</taxon>
        <taxon>Araneomorphae</taxon>
        <taxon>Entelegynae</taxon>
        <taxon>Araneoidea</taxon>
        <taxon>Araneidae</taxon>
        <taxon>Caerostris</taxon>
    </lineage>
</organism>
<evidence type="ECO:0000313" key="3">
    <source>
        <dbReference type="Proteomes" id="UP001054945"/>
    </source>
</evidence>
<dbReference type="GO" id="GO:0005856">
    <property type="term" value="C:cytoskeleton"/>
    <property type="evidence" value="ECO:0007669"/>
    <property type="project" value="TreeGrafter"/>
</dbReference>
<dbReference type="PANTHER" id="PTHR45920:SF4">
    <property type="entry name" value="FORMIN HOMOLOGY 2 DOMAIN CONTAINING, ISOFORM I"/>
    <property type="match status" value="1"/>
</dbReference>
<dbReference type="EMBL" id="BPLR01020363">
    <property type="protein sequence ID" value="GIX77879.1"/>
    <property type="molecule type" value="Genomic_DNA"/>
</dbReference>
<dbReference type="Gene3D" id="1.25.10.10">
    <property type="entry name" value="Leucine-rich Repeat Variant"/>
    <property type="match status" value="1"/>
</dbReference>
<feature type="domain" description="FHOD1 N-terminal GTPase-binding" evidence="1">
    <location>
        <begin position="54"/>
        <end position="106"/>
    </location>
</feature>
<dbReference type="InterPro" id="IPR011989">
    <property type="entry name" value="ARM-like"/>
</dbReference>